<dbReference type="KEGG" id="char:105888627"/>
<organism evidence="13 14">
    <name type="scientific">Clupea harengus</name>
    <name type="common">Atlantic herring</name>
    <dbReference type="NCBI Taxonomy" id="7950"/>
    <lineage>
        <taxon>Eukaryota</taxon>
        <taxon>Metazoa</taxon>
        <taxon>Chordata</taxon>
        <taxon>Craniata</taxon>
        <taxon>Vertebrata</taxon>
        <taxon>Euteleostomi</taxon>
        <taxon>Actinopterygii</taxon>
        <taxon>Neopterygii</taxon>
        <taxon>Teleostei</taxon>
        <taxon>Clupei</taxon>
        <taxon>Clupeiformes</taxon>
        <taxon>Clupeoidei</taxon>
        <taxon>Clupeidae</taxon>
        <taxon>Clupea</taxon>
    </lineage>
</organism>
<evidence type="ECO:0000256" key="4">
    <source>
        <dbReference type="ARBA" id="ARBA00022490"/>
    </source>
</evidence>
<protein>
    <recommendedName>
        <fullName evidence="10">Exosome complex component RRP40</fullName>
    </recommendedName>
    <alternativeName>
        <fullName evidence="9">Ribosomal RNA-processing protein 40</fullName>
    </alternativeName>
</protein>
<dbReference type="InterPro" id="IPR026699">
    <property type="entry name" value="Exosome_RNA_bind1/RRP40/RRP4"/>
</dbReference>
<name>A0A6P3VEG8_CLUHA</name>
<evidence type="ECO:0000256" key="3">
    <source>
        <dbReference type="ARBA" id="ARBA00007841"/>
    </source>
</evidence>
<dbReference type="Gene3D" id="3.30.1370.10">
    <property type="entry name" value="K Homology domain, type 1"/>
    <property type="match status" value="1"/>
</dbReference>
<feature type="domain" description="Exosome complex component RRP40 N-terminal" evidence="12">
    <location>
        <begin position="33"/>
        <end position="62"/>
    </location>
</feature>
<dbReference type="PANTHER" id="PTHR21321">
    <property type="entry name" value="PNAS-3 RELATED"/>
    <property type="match status" value="1"/>
</dbReference>
<dbReference type="GO" id="GO:0071034">
    <property type="term" value="P:CUT catabolic process"/>
    <property type="evidence" value="ECO:0007669"/>
    <property type="project" value="TreeGrafter"/>
</dbReference>
<dbReference type="SUPFAM" id="SSF110324">
    <property type="entry name" value="Ribosomal L27 protein-like"/>
    <property type="match status" value="1"/>
</dbReference>
<dbReference type="OrthoDB" id="340500at2759"/>
<reference evidence="14" key="1">
    <citation type="submission" date="2025-08" db="UniProtKB">
        <authorList>
            <consortium name="RefSeq"/>
        </authorList>
    </citation>
    <scope>IDENTIFICATION</scope>
</reference>
<dbReference type="SUPFAM" id="SSF50249">
    <property type="entry name" value="Nucleic acid-binding proteins"/>
    <property type="match status" value="1"/>
</dbReference>
<dbReference type="InterPro" id="IPR048541">
    <property type="entry name" value="RRP40_N"/>
</dbReference>
<keyword evidence="4" id="KW-0963">Cytoplasm</keyword>
<evidence type="ECO:0000259" key="12">
    <source>
        <dbReference type="Pfam" id="PF21261"/>
    </source>
</evidence>
<dbReference type="Gene3D" id="2.40.50.140">
    <property type="entry name" value="Nucleic acid-binding proteins"/>
    <property type="match status" value="1"/>
</dbReference>
<evidence type="ECO:0000256" key="9">
    <source>
        <dbReference type="ARBA" id="ARBA00030615"/>
    </source>
</evidence>
<dbReference type="GO" id="GO:0071051">
    <property type="term" value="P:poly(A)-dependent snoRNA 3'-end processing"/>
    <property type="evidence" value="ECO:0007669"/>
    <property type="project" value="TreeGrafter"/>
</dbReference>
<dbReference type="InterPro" id="IPR049469">
    <property type="entry name" value="RRP40_KH-I"/>
</dbReference>
<keyword evidence="8" id="KW-0539">Nucleus</keyword>
<dbReference type="Pfam" id="PF15985">
    <property type="entry name" value="KH_6"/>
    <property type="match status" value="1"/>
</dbReference>
<dbReference type="InterPro" id="IPR012340">
    <property type="entry name" value="NA-bd_OB-fold"/>
</dbReference>
<dbReference type="FunFam" id="2.40.50.140:FF:000112">
    <property type="entry name" value="Exosome complex component RRP40"/>
    <property type="match status" value="1"/>
</dbReference>
<dbReference type="CDD" id="cd05790">
    <property type="entry name" value="S1_Rrp40"/>
    <property type="match status" value="1"/>
</dbReference>
<dbReference type="GO" id="GO:0003723">
    <property type="term" value="F:RNA binding"/>
    <property type="evidence" value="ECO:0007669"/>
    <property type="project" value="UniProtKB-KW"/>
</dbReference>
<dbReference type="GO" id="GO:0010468">
    <property type="term" value="P:regulation of gene expression"/>
    <property type="evidence" value="ECO:0007669"/>
    <property type="project" value="UniProtKB-ARBA"/>
</dbReference>
<evidence type="ECO:0000256" key="7">
    <source>
        <dbReference type="ARBA" id="ARBA00022884"/>
    </source>
</evidence>
<keyword evidence="5" id="KW-0698">rRNA processing</keyword>
<comment type="similarity">
    <text evidence="3">Belongs to the RRP40 family.</text>
</comment>
<dbReference type="RefSeq" id="XP_012669820.1">
    <property type="nucleotide sequence ID" value="XM_012814366.3"/>
</dbReference>
<dbReference type="CDD" id="cd22526">
    <property type="entry name" value="KH-I_Rrp40"/>
    <property type="match status" value="1"/>
</dbReference>
<dbReference type="Gene3D" id="2.40.50.100">
    <property type="match status" value="1"/>
</dbReference>
<keyword evidence="7" id="KW-0694">RNA-binding</keyword>
<dbReference type="InterPro" id="IPR036612">
    <property type="entry name" value="KH_dom_type_1_sf"/>
</dbReference>
<dbReference type="GO" id="GO:0071038">
    <property type="term" value="P:TRAMP-dependent tRNA surveillance pathway"/>
    <property type="evidence" value="ECO:0007669"/>
    <property type="project" value="TreeGrafter"/>
</dbReference>
<dbReference type="GO" id="GO:0034475">
    <property type="term" value="P:U4 snRNA 3'-end processing"/>
    <property type="evidence" value="ECO:0007669"/>
    <property type="project" value="TreeGrafter"/>
</dbReference>
<dbReference type="PANTHER" id="PTHR21321:SF1">
    <property type="entry name" value="EXOSOME COMPLEX COMPONENT RRP40"/>
    <property type="match status" value="1"/>
</dbReference>
<dbReference type="Pfam" id="PF21262">
    <property type="entry name" value="RRP40_S1"/>
    <property type="match status" value="1"/>
</dbReference>
<dbReference type="GO" id="GO:0000177">
    <property type="term" value="C:cytoplasmic exosome (RNase complex)"/>
    <property type="evidence" value="ECO:0007669"/>
    <property type="project" value="TreeGrafter"/>
</dbReference>
<dbReference type="Proteomes" id="UP000515152">
    <property type="component" value="Chromosome 6"/>
</dbReference>
<feature type="domain" description="K Homology" evidence="11">
    <location>
        <begin position="161"/>
        <end position="209"/>
    </location>
</feature>
<dbReference type="InterPro" id="IPR037319">
    <property type="entry name" value="Rrp40_S1"/>
</dbReference>
<dbReference type="CTD" id="51010"/>
<dbReference type="Pfam" id="PF21261">
    <property type="entry name" value="RRP40_N_mamm"/>
    <property type="match status" value="1"/>
</dbReference>
<dbReference type="FunFam" id="3.30.1370.10:FF:000038">
    <property type="entry name" value="exosome complex component RRP40"/>
    <property type="match status" value="1"/>
</dbReference>
<dbReference type="GO" id="GO:0005730">
    <property type="term" value="C:nucleolus"/>
    <property type="evidence" value="ECO:0007669"/>
    <property type="project" value="UniProtKB-SubCell"/>
</dbReference>
<evidence type="ECO:0000313" key="13">
    <source>
        <dbReference type="Proteomes" id="UP000515152"/>
    </source>
</evidence>
<proteinExistence type="inferred from homology"/>
<keyword evidence="13" id="KW-1185">Reference proteome</keyword>
<keyword evidence="6" id="KW-0271">Exosome</keyword>
<sequence length="241" mass="26292">MFNSFKEKISEVLLPGDVFTFDLPDLASNVKPEKVICGPGLRRDGDDVRVCKCGILRHKPPNVFWIDSQQKRYVPVKGETVIGVVTAKSGDIFKVDVGGSELASLSYLAFEGATKRNRPNVQVGDLVFAQFIIANKDMEPELVCIDSCGRANGMGVFGEGGFLFRVSLGLVRRLLAPQSEIVADLSGLFPCELVVGLNGRVWVKAKSTQQTLILANLLESCENMTSNQRQALFKRVADGAL</sequence>
<evidence type="ECO:0000259" key="11">
    <source>
        <dbReference type="Pfam" id="PF15985"/>
    </source>
</evidence>
<evidence type="ECO:0000256" key="10">
    <source>
        <dbReference type="ARBA" id="ARBA00069899"/>
    </source>
</evidence>
<gene>
    <name evidence="14" type="primary">exosc3</name>
</gene>
<evidence type="ECO:0000256" key="2">
    <source>
        <dbReference type="ARBA" id="ARBA00004604"/>
    </source>
</evidence>
<dbReference type="InterPro" id="IPR004088">
    <property type="entry name" value="KH_dom_type_1"/>
</dbReference>
<dbReference type="AlphaFoldDB" id="A0A6P3VEG8"/>
<evidence type="ECO:0000256" key="5">
    <source>
        <dbReference type="ARBA" id="ARBA00022552"/>
    </source>
</evidence>
<evidence type="ECO:0000313" key="14">
    <source>
        <dbReference type="RefSeq" id="XP_012669820.1"/>
    </source>
</evidence>
<dbReference type="GeneID" id="105888627"/>
<evidence type="ECO:0000256" key="6">
    <source>
        <dbReference type="ARBA" id="ARBA00022835"/>
    </source>
</evidence>
<dbReference type="GO" id="GO:0000467">
    <property type="term" value="P:exonucleolytic trimming to generate mature 3'-end of 5.8S rRNA from tricistronic rRNA transcript (SSU-rRNA, 5.8S rRNA, LSU-rRNA)"/>
    <property type="evidence" value="ECO:0007669"/>
    <property type="project" value="TreeGrafter"/>
</dbReference>
<evidence type="ECO:0000256" key="8">
    <source>
        <dbReference type="ARBA" id="ARBA00023242"/>
    </source>
</evidence>
<accession>A0A6P3VEG8</accession>
<dbReference type="GO" id="GO:0071035">
    <property type="term" value="P:nuclear polyadenylation-dependent rRNA catabolic process"/>
    <property type="evidence" value="ECO:0007669"/>
    <property type="project" value="TreeGrafter"/>
</dbReference>
<evidence type="ECO:0000256" key="1">
    <source>
        <dbReference type="ARBA" id="ARBA00004496"/>
    </source>
</evidence>
<comment type="subcellular location">
    <subcellularLocation>
        <location evidence="1">Cytoplasm</location>
    </subcellularLocation>
    <subcellularLocation>
        <location evidence="2">Nucleus</location>
        <location evidence="2">Nucleolus</location>
    </subcellularLocation>
</comment>
<dbReference type="GO" id="GO:0000176">
    <property type="term" value="C:nuclear exosome (RNase complex)"/>
    <property type="evidence" value="ECO:0007669"/>
    <property type="project" value="TreeGrafter"/>
</dbReference>
<dbReference type="SUPFAM" id="SSF54791">
    <property type="entry name" value="Eukaryotic type KH-domain (KH-domain type I)"/>
    <property type="match status" value="1"/>
</dbReference>